<evidence type="ECO:0000313" key="3">
    <source>
        <dbReference type="Proteomes" id="UP000249390"/>
    </source>
</evidence>
<keyword evidence="3" id="KW-1185">Reference proteome</keyword>
<dbReference type="Pfam" id="PF13966">
    <property type="entry name" value="zf-RVT"/>
    <property type="match status" value="1"/>
</dbReference>
<dbReference type="AlphaFoldDB" id="A0A328E6D7"/>
<protein>
    <recommendedName>
        <fullName evidence="1">Reverse transcriptase zinc-binding domain-containing protein</fullName>
    </recommendedName>
</protein>
<evidence type="ECO:0000313" key="2">
    <source>
        <dbReference type="EMBL" id="RAL52189.1"/>
    </source>
</evidence>
<organism evidence="2 3">
    <name type="scientific">Cuscuta australis</name>
    <dbReference type="NCBI Taxonomy" id="267555"/>
    <lineage>
        <taxon>Eukaryota</taxon>
        <taxon>Viridiplantae</taxon>
        <taxon>Streptophyta</taxon>
        <taxon>Embryophyta</taxon>
        <taxon>Tracheophyta</taxon>
        <taxon>Spermatophyta</taxon>
        <taxon>Magnoliopsida</taxon>
        <taxon>eudicotyledons</taxon>
        <taxon>Gunneridae</taxon>
        <taxon>Pentapetalae</taxon>
        <taxon>asterids</taxon>
        <taxon>lamiids</taxon>
        <taxon>Solanales</taxon>
        <taxon>Convolvulaceae</taxon>
        <taxon>Cuscuteae</taxon>
        <taxon>Cuscuta</taxon>
        <taxon>Cuscuta subgen. Grammica</taxon>
        <taxon>Cuscuta sect. Cleistogrammica</taxon>
    </lineage>
</organism>
<sequence>MQGSEDYSTEKGYEWLLGVKEKPEWVSFVWNKQTIPKHQMILWLICRSRISKKTRLKRFLDIDRTCDLCGQEDEDIDHLFCRCQVTQKLTR</sequence>
<accession>A0A328E6D7</accession>
<feature type="domain" description="Reverse transcriptase zinc-binding" evidence="1">
    <location>
        <begin position="7"/>
        <end position="88"/>
    </location>
</feature>
<gene>
    <name evidence="2" type="ORF">DM860_018273</name>
</gene>
<name>A0A328E6D7_9ASTE</name>
<dbReference type="Proteomes" id="UP000249390">
    <property type="component" value="Unassembled WGS sequence"/>
</dbReference>
<proteinExistence type="predicted"/>
<dbReference type="EMBL" id="NQVE01000038">
    <property type="protein sequence ID" value="RAL52189.1"/>
    <property type="molecule type" value="Genomic_DNA"/>
</dbReference>
<comment type="caution">
    <text evidence="2">The sequence shown here is derived from an EMBL/GenBank/DDBJ whole genome shotgun (WGS) entry which is preliminary data.</text>
</comment>
<reference evidence="2 3" key="1">
    <citation type="submission" date="2018-06" db="EMBL/GenBank/DDBJ databases">
        <title>The Genome of Cuscuta australis (Dodder) Provides Insight into the Evolution of Plant Parasitism.</title>
        <authorList>
            <person name="Liu H."/>
        </authorList>
    </citation>
    <scope>NUCLEOTIDE SEQUENCE [LARGE SCALE GENOMIC DNA]</scope>
    <source>
        <strain evidence="3">cv. Yunnan</strain>
        <tissue evidence="2">Vines</tissue>
    </source>
</reference>
<dbReference type="InterPro" id="IPR026960">
    <property type="entry name" value="RVT-Znf"/>
</dbReference>
<evidence type="ECO:0000259" key="1">
    <source>
        <dbReference type="Pfam" id="PF13966"/>
    </source>
</evidence>